<evidence type="ECO:0000259" key="2">
    <source>
        <dbReference type="Pfam" id="PF01337"/>
    </source>
</evidence>
<dbReference type="SUPFAM" id="SSF52038">
    <property type="entry name" value="Barstar-related"/>
    <property type="match status" value="1"/>
</dbReference>
<dbReference type="Gene3D" id="3.30.370.10">
    <property type="entry name" value="Barstar-like"/>
    <property type="match status" value="1"/>
</dbReference>
<reference evidence="3 4" key="1">
    <citation type="submission" date="2020-11" db="EMBL/GenBank/DDBJ databases">
        <authorList>
            <person name="Peeters C."/>
        </authorList>
    </citation>
    <scope>NUCLEOTIDE SEQUENCE [LARGE SCALE GENOMIC DNA]</scope>
    <source>
        <strain evidence="3 4">LMG 7974</strain>
    </source>
</reference>
<comment type="similarity">
    <text evidence="1">Belongs to the barstar family.</text>
</comment>
<name>A0ABM8Q448_9BACT</name>
<proteinExistence type="inferred from homology"/>
<comment type="caution">
    <text evidence="3">The sequence shown here is derived from an EMBL/GenBank/DDBJ whole genome shotgun (WGS) entry which is preliminary data.</text>
</comment>
<dbReference type="InterPro" id="IPR035905">
    <property type="entry name" value="Barstar-like_sf"/>
</dbReference>
<dbReference type="EMBL" id="CAJHOF010000003">
    <property type="protein sequence ID" value="CAD7287558.1"/>
    <property type="molecule type" value="Genomic_DNA"/>
</dbReference>
<accession>A0ABM8Q448</accession>
<dbReference type="Proteomes" id="UP000789803">
    <property type="component" value="Unassembled WGS sequence"/>
</dbReference>
<dbReference type="InterPro" id="IPR000468">
    <property type="entry name" value="Barstar"/>
</dbReference>
<evidence type="ECO:0000313" key="3">
    <source>
        <dbReference type="EMBL" id="CAD7287558.1"/>
    </source>
</evidence>
<gene>
    <name evidence="3" type="ORF">LMG7974_00437</name>
</gene>
<evidence type="ECO:0000313" key="4">
    <source>
        <dbReference type="Proteomes" id="UP000789803"/>
    </source>
</evidence>
<organism evidence="3 4">
    <name type="scientific">Campylobacter majalis</name>
    <dbReference type="NCBI Taxonomy" id="2790656"/>
    <lineage>
        <taxon>Bacteria</taxon>
        <taxon>Pseudomonadati</taxon>
        <taxon>Campylobacterota</taxon>
        <taxon>Epsilonproteobacteria</taxon>
        <taxon>Campylobacterales</taxon>
        <taxon>Campylobacteraceae</taxon>
        <taxon>Campylobacter</taxon>
    </lineage>
</organism>
<sequence>MKKIVINGVLIKNEKHFYKILKAKFSLTDEFGCNLDALYDELSTVSEKITVVIKNSEILKNKFLQTQEFLELLNDVSSQNDFLKFQVC</sequence>
<feature type="domain" description="Barstar (barnase inhibitor)" evidence="2">
    <location>
        <begin position="1"/>
        <end position="81"/>
    </location>
</feature>
<dbReference type="RefSeq" id="WP_229932260.1">
    <property type="nucleotide sequence ID" value="NZ_CAJHOF010000003.1"/>
</dbReference>
<protein>
    <recommendedName>
        <fullName evidence="2">Barstar (barnase inhibitor) domain-containing protein</fullName>
    </recommendedName>
</protein>
<dbReference type="Pfam" id="PF01337">
    <property type="entry name" value="Barstar"/>
    <property type="match status" value="1"/>
</dbReference>
<evidence type="ECO:0000256" key="1">
    <source>
        <dbReference type="ARBA" id="ARBA00006845"/>
    </source>
</evidence>
<keyword evidence="4" id="KW-1185">Reference proteome</keyword>